<dbReference type="AlphaFoldDB" id="A0A918AKY6"/>
<reference evidence="6" key="2">
    <citation type="submission" date="2020-09" db="EMBL/GenBank/DDBJ databases">
        <authorList>
            <person name="Sun Q."/>
            <person name="Ohkuma M."/>
        </authorList>
    </citation>
    <scope>NUCLEOTIDE SEQUENCE</scope>
    <source>
        <strain evidence="6">JCM 3313</strain>
    </source>
</reference>
<keyword evidence="2 4" id="KW-0808">Transferase</keyword>
<gene>
    <name evidence="6" type="ORF">GCM10010185_13240</name>
</gene>
<feature type="binding site" evidence="4">
    <location>
        <begin position="89"/>
        <end position="94"/>
    </location>
    <ligand>
        <name>acetyl-CoA</name>
        <dbReference type="ChEBI" id="CHEBI:57288"/>
    </ligand>
</feature>
<proteinExistence type="inferred from homology"/>
<evidence type="ECO:0000256" key="4">
    <source>
        <dbReference type="HAMAP-Rule" id="MF_01812"/>
    </source>
</evidence>
<feature type="binding site" evidence="4">
    <location>
        <begin position="81"/>
        <end position="83"/>
    </location>
    <ligand>
        <name>acetyl-CoA</name>
        <dbReference type="ChEBI" id="CHEBI:57288"/>
    </ligand>
</feature>
<keyword evidence="3 4" id="KW-0012">Acyltransferase</keyword>
<evidence type="ECO:0000313" key="7">
    <source>
        <dbReference type="Proteomes" id="UP000639606"/>
    </source>
</evidence>
<dbReference type="HAMAP" id="MF_01812">
    <property type="entry name" value="Eis"/>
    <property type="match status" value="1"/>
</dbReference>
<dbReference type="NCBIfam" id="NF002367">
    <property type="entry name" value="PRK01346.1-4"/>
    <property type="match status" value="1"/>
</dbReference>
<dbReference type="Gene3D" id="3.30.1050.10">
    <property type="entry name" value="SCP2 sterol-binding domain"/>
    <property type="match status" value="1"/>
</dbReference>
<accession>A0A918AKY6</accession>
<dbReference type="InterPro" id="IPR000182">
    <property type="entry name" value="GNAT_dom"/>
</dbReference>
<evidence type="ECO:0000313" key="6">
    <source>
        <dbReference type="EMBL" id="GGP43072.1"/>
    </source>
</evidence>
<dbReference type="SUPFAM" id="SSF55718">
    <property type="entry name" value="SCP-like"/>
    <property type="match status" value="1"/>
</dbReference>
<dbReference type="GO" id="GO:0034069">
    <property type="term" value="F:aminoglycoside N-acetyltransferase activity"/>
    <property type="evidence" value="ECO:0007669"/>
    <property type="project" value="TreeGrafter"/>
</dbReference>
<dbReference type="RefSeq" id="WP_189222156.1">
    <property type="nucleotide sequence ID" value="NZ_BMRG01000002.1"/>
</dbReference>
<dbReference type="GO" id="GO:0030649">
    <property type="term" value="P:aminoglycoside antibiotic catabolic process"/>
    <property type="evidence" value="ECO:0007669"/>
    <property type="project" value="TreeGrafter"/>
</dbReference>
<dbReference type="Pfam" id="PF17668">
    <property type="entry name" value="Acetyltransf_17"/>
    <property type="match status" value="1"/>
</dbReference>
<evidence type="ECO:0000256" key="1">
    <source>
        <dbReference type="ARBA" id="ARBA00009213"/>
    </source>
</evidence>
<organism evidence="6 7">
    <name type="scientific">Saccharothrix coeruleofusca</name>
    <dbReference type="NCBI Taxonomy" id="33919"/>
    <lineage>
        <taxon>Bacteria</taxon>
        <taxon>Bacillati</taxon>
        <taxon>Actinomycetota</taxon>
        <taxon>Actinomycetes</taxon>
        <taxon>Pseudonocardiales</taxon>
        <taxon>Pseudonocardiaceae</taxon>
        <taxon>Saccharothrix</taxon>
    </lineage>
</organism>
<dbReference type="PANTHER" id="PTHR37817:SF1">
    <property type="entry name" value="N-ACETYLTRANSFERASE EIS"/>
    <property type="match status" value="1"/>
</dbReference>
<dbReference type="Pfam" id="PF13530">
    <property type="entry name" value="SCP2_2"/>
    <property type="match status" value="1"/>
</dbReference>
<dbReference type="InterPro" id="IPR022902">
    <property type="entry name" value="NAcTrfase_Eis"/>
</dbReference>
<feature type="active site" description="Proton acceptor; via carboxylate" evidence="4">
    <location>
        <position position="402"/>
    </location>
</feature>
<dbReference type="SUPFAM" id="SSF55729">
    <property type="entry name" value="Acyl-CoA N-acyltransferases (Nat)"/>
    <property type="match status" value="1"/>
</dbReference>
<feature type="binding site" evidence="4">
    <location>
        <begin position="118"/>
        <end position="119"/>
    </location>
    <ligand>
        <name>acetyl-CoA</name>
        <dbReference type="ChEBI" id="CHEBI:57288"/>
    </ligand>
</feature>
<feature type="active site" description="Proton donor" evidence="4">
    <location>
        <position position="123"/>
    </location>
</feature>
<dbReference type="InterPro" id="IPR025559">
    <property type="entry name" value="Eis_dom"/>
</dbReference>
<dbReference type="Proteomes" id="UP000639606">
    <property type="component" value="Unassembled WGS sequence"/>
</dbReference>
<comment type="caution">
    <text evidence="6">The sequence shown here is derived from an EMBL/GenBank/DDBJ whole genome shotgun (WGS) entry which is preliminary data.</text>
</comment>
<evidence type="ECO:0000256" key="2">
    <source>
        <dbReference type="ARBA" id="ARBA00022679"/>
    </source>
</evidence>
<name>A0A918AKY6_9PSEU</name>
<dbReference type="PANTHER" id="PTHR37817">
    <property type="entry name" value="N-ACETYLTRANSFERASE EIS"/>
    <property type="match status" value="1"/>
</dbReference>
<comment type="similarity">
    <text evidence="1 4">Belongs to the acetyltransferase Eis family.</text>
</comment>
<evidence type="ECO:0000256" key="3">
    <source>
        <dbReference type="ARBA" id="ARBA00023315"/>
    </source>
</evidence>
<protein>
    <submittedName>
        <fullName evidence="6">UPF0256 protein</fullName>
    </submittedName>
</protein>
<dbReference type="PROSITE" id="PS51186">
    <property type="entry name" value="GNAT"/>
    <property type="match status" value="1"/>
</dbReference>
<keyword evidence="7" id="KW-1185">Reference proteome</keyword>
<dbReference type="InterPro" id="IPR016181">
    <property type="entry name" value="Acyl_CoA_acyltransferase"/>
</dbReference>
<sequence length="402" mass="45051">MGLTIRTLVPDDSARFQRLVNAAFLSDVDEEHVGRWHGLFEAERHHGVFDGDELIGGGGIQSREMTLPGAGPQAVAAVTSVVVRPGHRRRGVLNMVMRAQLHGLHEQAREPLAALWASEAAIYGRYGYGYAADFLRLSVPARAEFLPHVSVGDERVREAPRQQAMPVIKELYERVRPHRTGWLSRDDAMWEYRLRDEERDRHGRSAYRYVLHPRGYAVYRVTQDWQERGPRHQLYVRELAAEDAVAFAALYRYLLDVDLVGELQLFTAADDPVVHLLADSRLALRSRADSLWVRLVDVDRALALRRYQSDVDVVLEVSDELCPWNAGTWRMTVKGGEAVVRRTSDAPDLAMDVRALGAAYLGGTRLTVLGAAQAVHERSAGALAALSHAFLGDREPHCPEVF</sequence>
<dbReference type="Pfam" id="PF13527">
    <property type="entry name" value="Acetyltransf_9"/>
    <property type="match status" value="1"/>
</dbReference>
<reference evidence="6" key="1">
    <citation type="journal article" date="2014" name="Int. J. Syst. Evol. Microbiol.">
        <title>Complete genome sequence of Corynebacterium casei LMG S-19264T (=DSM 44701T), isolated from a smear-ripened cheese.</title>
        <authorList>
            <consortium name="US DOE Joint Genome Institute (JGI-PGF)"/>
            <person name="Walter F."/>
            <person name="Albersmeier A."/>
            <person name="Kalinowski J."/>
            <person name="Ruckert C."/>
        </authorList>
    </citation>
    <scope>NUCLEOTIDE SEQUENCE</scope>
    <source>
        <strain evidence="6">JCM 3313</strain>
    </source>
</reference>
<dbReference type="EMBL" id="BMRG01000002">
    <property type="protein sequence ID" value="GGP43072.1"/>
    <property type="molecule type" value="Genomic_DNA"/>
</dbReference>
<dbReference type="InterPro" id="IPR051554">
    <property type="entry name" value="Acetyltransferase_Eis"/>
</dbReference>
<dbReference type="Gene3D" id="3.40.630.30">
    <property type="match status" value="2"/>
</dbReference>
<dbReference type="InterPro" id="IPR041380">
    <property type="entry name" value="Acetyltransf_17"/>
</dbReference>
<feature type="domain" description="N-acetyltransferase" evidence="5">
    <location>
        <begin position="3"/>
        <end position="152"/>
    </location>
</feature>
<comment type="subunit">
    <text evidence="4">Homohexamer; trimer of dimers.</text>
</comment>
<evidence type="ECO:0000259" key="5">
    <source>
        <dbReference type="PROSITE" id="PS51186"/>
    </source>
</evidence>
<dbReference type="InterPro" id="IPR036527">
    <property type="entry name" value="SCP2_sterol-bd_dom_sf"/>
</dbReference>